<dbReference type="Proteomes" id="UP000299102">
    <property type="component" value="Unassembled WGS sequence"/>
</dbReference>
<dbReference type="EMBL" id="BGZK01000439">
    <property type="protein sequence ID" value="GBP43612.1"/>
    <property type="molecule type" value="Genomic_DNA"/>
</dbReference>
<keyword evidence="3" id="KW-1185">Reference proteome</keyword>
<feature type="compositionally biased region" description="Basic and acidic residues" evidence="1">
    <location>
        <begin position="23"/>
        <end position="42"/>
    </location>
</feature>
<accession>A0A4C1VZ68</accession>
<evidence type="ECO:0000256" key="1">
    <source>
        <dbReference type="SAM" id="MobiDB-lite"/>
    </source>
</evidence>
<feature type="region of interest" description="Disordered" evidence="1">
    <location>
        <begin position="12"/>
        <end position="45"/>
    </location>
</feature>
<dbReference type="AlphaFoldDB" id="A0A4C1VZ68"/>
<comment type="caution">
    <text evidence="2">The sequence shown here is derived from an EMBL/GenBank/DDBJ whole genome shotgun (WGS) entry which is preliminary data.</text>
</comment>
<evidence type="ECO:0000313" key="2">
    <source>
        <dbReference type="EMBL" id="GBP43612.1"/>
    </source>
</evidence>
<proteinExistence type="predicted"/>
<organism evidence="2 3">
    <name type="scientific">Eumeta variegata</name>
    <name type="common">Bagworm moth</name>
    <name type="synonym">Eumeta japonica</name>
    <dbReference type="NCBI Taxonomy" id="151549"/>
    <lineage>
        <taxon>Eukaryota</taxon>
        <taxon>Metazoa</taxon>
        <taxon>Ecdysozoa</taxon>
        <taxon>Arthropoda</taxon>
        <taxon>Hexapoda</taxon>
        <taxon>Insecta</taxon>
        <taxon>Pterygota</taxon>
        <taxon>Neoptera</taxon>
        <taxon>Endopterygota</taxon>
        <taxon>Lepidoptera</taxon>
        <taxon>Glossata</taxon>
        <taxon>Ditrysia</taxon>
        <taxon>Tineoidea</taxon>
        <taxon>Psychidae</taxon>
        <taxon>Oiketicinae</taxon>
        <taxon>Eumeta</taxon>
    </lineage>
</organism>
<gene>
    <name evidence="2" type="ORF">EVAR_32178_1</name>
</gene>
<evidence type="ECO:0000313" key="3">
    <source>
        <dbReference type="Proteomes" id="UP000299102"/>
    </source>
</evidence>
<name>A0A4C1VZ68_EUMVA</name>
<protein>
    <submittedName>
        <fullName evidence="2">Uncharacterized protein</fullName>
    </submittedName>
</protein>
<sequence length="100" mass="10921">MGQFIRFELELEPQTKSRAKPKSGSDRAEIKNEEPGRNRDGRGVISYKSGAASGYKEKRQGIWNALEGIIAGAARAGRGPVDELFITLRSVVAYSPTGLR</sequence>
<reference evidence="2 3" key="1">
    <citation type="journal article" date="2019" name="Commun. Biol.">
        <title>The bagworm genome reveals a unique fibroin gene that provides high tensile strength.</title>
        <authorList>
            <person name="Kono N."/>
            <person name="Nakamura H."/>
            <person name="Ohtoshi R."/>
            <person name="Tomita M."/>
            <person name="Numata K."/>
            <person name="Arakawa K."/>
        </authorList>
    </citation>
    <scope>NUCLEOTIDE SEQUENCE [LARGE SCALE GENOMIC DNA]</scope>
</reference>